<accession>A0ABV7WI49</accession>
<evidence type="ECO:0000313" key="1">
    <source>
        <dbReference type="EMBL" id="MFC3688898.1"/>
    </source>
</evidence>
<name>A0ABV7WI49_9MICO</name>
<reference evidence="2" key="1">
    <citation type="journal article" date="2019" name="Int. J. Syst. Evol. Microbiol.">
        <title>The Global Catalogue of Microorganisms (GCM) 10K type strain sequencing project: providing services to taxonomists for standard genome sequencing and annotation.</title>
        <authorList>
            <consortium name="The Broad Institute Genomics Platform"/>
            <consortium name="The Broad Institute Genome Sequencing Center for Infectious Disease"/>
            <person name="Wu L."/>
            <person name="Ma J."/>
        </authorList>
    </citation>
    <scope>NUCLEOTIDE SEQUENCE [LARGE SCALE GENOMIC DNA]</scope>
    <source>
        <strain evidence="2">NCAIM B.02333</strain>
    </source>
</reference>
<gene>
    <name evidence="1" type="ORF">ACFOLH_11145</name>
</gene>
<comment type="caution">
    <text evidence="1">The sequence shown here is derived from an EMBL/GenBank/DDBJ whole genome shotgun (WGS) entry which is preliminary data.</text>
</comment>
<evidence type="ECO:0000313" key="2">
    <source>
        <dbReference type="Proteomes" id="UP001595685"/>
    </source>
</evidence>
<organism evidence="1 2">
    <name type="scientific">Aquipuribacter hungaricus</name>
    <dbReference type="NCBI Taxonomy" id="545624"/>
    <lineage>
        <taxon>Bacteria</taxon>
        <taxon>Bacillati</taxon>
        <taxon>Actinomycetota</taxon>
        <taxon>Actinomycetes</taxon>
        <taxon>Micrococcales</taxon>
        <taxon>Intrasporangiaceae</taxon>
        <taxon>Aquipuribacter</taxon>
    </lineage>
</organism>
<protein>
    <submittedName>
        <fullName evidence="1">Uncharacterized protein</fullName>
    </submittedName>
</protein>
<keyword evidence="2" id="KW-1185">Reference proteome</keyword>
<dbReference type="Proteomes" id="UP001595685">
    <property type="component" value="Unassembled WGS sequence"/>
</dbReference>
<dbReference type="EMBL" id="JBHRWW010000006">
    <property type="protein sequence ID" value="MFC3688898.1"/>
    <property type="molecule type" value="Genomic_DNA"/>
</dbReference>
<sequence length="160" mass="18037">MKIGLALRELHRSEDELAHKLLQVSDRHKVDHDVFYLGQELALWSQQHVRALSEAAARYDVRLDPEPRTESRVAARARDAVSQAVGRAPQAGLLLLLDMREVYVRASGVSVDWELVAQVAQGVRDHDLLQLAKTCHPETLRQVRWADSKLKESATQVLCS</sequence>
<proteinExistence type="predicted"/>
<dbReference type="RefSeq" id="WP_340288162.1">
    <property type="nucleotide sequence ID" value="NZ_JBBEOI010000001.1"/>
</dbReference>